<feature type="chain" id="PRO_5046939110" evidence="1">
    <location>
        <begin position="32"/>
        <end position="572"/>
    </location>
</feature>
<feature type="signal peptide" evidence="1">
    <location>
        <begin position="1"/>
        <end position="31"/>
    </location>
</feature>
<reference evidence="2 3" key="1">
    <citation type="submission" date="2022-03" db="EMBL/GenBank/DDBJ databases">
        <title>Luteimonas soily sp. nov., a novel bacterium isolated from the soil.</title>
        <authorList>
            <person name="Zhang X."/>
        </authorList>
    </citation>
    <scope>NUCLEOTIDE SEQUENCE [LARGE SCALE GENOMIC DNA]</scope>
    <source>
        <strain evidence="2 3">50</strain>
    </source>
</reference>
<keyword evidence="3" id="KW-1185">Reference proteome</keyword>
<evidence type="ECO:0000313" key="2">
    <source>
        <dbReference type="EMBL" id="MCJ0826449.1"/>
    </source>
</evidence>
<gene>
    <name evidence="2" type="ORF">MQC88_10885</name>
</gene>
<protein>
    <submittedName>
        <fullName evidence="2">Uncharacterized protein</fullName>
    </submittedName>
</protein>
<dbReference type="Proteomes" id="UP001165423">
    <property type="component" value="Unassembled WGS sequence"/>
</dbReference>
<dbReference type="EMBL" id="JALGCL010000004">
    <property type="protein sequence ID" value="MCJ0826449.1"/>
    <property type="molecule type" value="Genomic_DNA"/>
</dbReference>
<evidence type="ECO:0000256" key="1">
    <source>
        <dbReference type="SAM" id="SignalP"/>
    </source>
</evidence>
<organism evidence="2 3">
    <name type="scientific">Cognatiluteimonas sedimenti</name>
    <dbReference type="NCBI Taxonomy" id="2927791"/>
    <lineage>
        <taxon>Bacteria</taxon>
        <taxon>Pseudomonadati</taxon>
        <taxon>Pseudomonadota</taxon>
        <taxon>Gammaproteobacteria</taxon>
        <taxon>Lysobacterales</taxon>
        <taxon>Lysobacteraceae</taxon>
        <taxon>Cognatiluteimonas</taxon>
    </lineage>
</organism>
<comment type="caution">
    <text evidence="2">The sequence shown here is derived from an EMBL/GenBank/DDBJ whole genome shotgun (WGS) entry which is preliminary data.</text>
</comment>
<evidence type="ECO:0000313" key="3">
    <source>
        <dbReference type="Proteomes" id="UP001165423"/>
    </source>
</evidence>
<accession>A0ABT0A637</accession>
<sequence>MHDVTPCRGSRRIRGLAFGLIACLLATTATAARVHDRHGDIALQSVPVLAGDEVLAEAKPDECFAGAGIDYPPLNADGSCPEGTPKANESYIWAFTQEGGRLWFGTMANTLCVLAGQDNSVAPQPQGKPAVSDLVVCEYGLSQYARTYPQIPASLGDWRPPRIYAYDLATRTLIARKLDDPLIRKTLGFRGAGSIDGIVFLGGPALNSSSVNLFAFKGDTGRFLGSCEHKGYNYIRDWDVVDGVLYVGAGSATQGAVLRWNGTLNSFKGDFCGDFTEVGRMTADASNVTRYVGGDGKTRLAVTTVPIRSRTGTPGNGAGVGVWLSPALGADGLHERDASGWRQVWSPATYDPDPVTAQFGYSGGAVQYFDGWLYWGTIHLQDSGALRVHQKCTQAYCFGVPGSPAEQQALEDGVYRSASVWRGRYLENPSSREVQLLYGESELPACCVAPKTFTMQPTGWRPLYGASGFGTHSNEYIWQMAVYGGRLFVGTYDAAVLQGAPDAGADLWRFDDSISPAVNEDSTGLGDRLNYGIRALAPLDDGSGLIVGMANPFNLAPGGGWELHLMQEAEPE</sequence>
<dbReference type="RefSeq" id="WP_243321948.1">
    <property type="nucleotide sequence ID" value="NZ_JALGCL010000004.1"/>
</dbReference>
<keyword evidence="1" id="KW-0732">Signal</keyword>
<proteinExistence type="predicted"/>
<name>A0ABT0A637_9GAMM</name>